<dbReference type="InterPro" id="IPR021994">
    <property type="entry name" value="DUF3592"/>
</dbReference>
<evidence type="ECO:0000313" key="2">
    <source>
        <dbReference type="EMBL" id="OZC01532.1"/>
    </source>
</evidence>
<gene>
    <name evidence="2" type="ORF">BSZ36_00145</name>
</gene>
<name>A0A259TUT8_9BACT</name>
<evidence type="ECO:0000259" key="1">
    <source>
        <dbReference type="Pfam" id="PF12158"/>
    </source>
</evidence>
<dbReference type="Pfam" id="PF12158">
    <property type="entry name" value="DUF3592"/>
    <property type="match status" value="1"/>
</dbReference>
<dbReference type="InParanoid" id="A0A259TUT8"/>
<proteinExistence type="predicted"/>
<evidence type="ECO:0000313" key="3">
    <source>
        <dbReference type="Proteomes" id="UP000216446"/>
    </source>
</evidence>
<comment type="caution">
    <text evidence="2">The sequence shown here is derived from an EMBL/GenBank/DDBJ whole genome shotgun (WGS) entry which is preliminary data.</text>
</comment>
<dbReference type="Proteomes" id="UP000216446">
    <property type="component" value="Unassembled WGS sequence"/>
</dbReference>
<feature type="domain" description="DUF3592" evidence="1">
    <location>
        <begin position="84"/>
        <end position="149"/>
    </location>
</feature>
<reference evidence="2 3" key="1">
    <citation type="submission" date="2016-11" db="EMBL/GenBank/DDBJ databases">
        <title>Study of marine rhodopsin-containing bacteria.</title>
        <authorList>
            <person name="Yoshizawa S."/>
            <person name="Kumagai Y."/>
            <person name="Kogure K."/>
        </authorList>
    </citation>
    <scope>NUCLEOTIDE SEQUENCE [LARGE SCALE GENOMIC DNA]</scope>
    <source>
        <strain evidence="2 3">SG-29</strain>
    </source>
</reference>
<organism evidence="2 3">
    <name type="scientific">Rubricoccus marinus</name>
    <dbReference type="NCBI Taxonomy" id="716817"/>
    <lineage>
        <taxon>Bacteria</taxon>
        <taxon>Pseudomonadati</taxon>
        <taxon>Rhodothermota</taxon>
        <taxon>Rhodothermia</taxon>
        <taxon>Rhodothermales</taxon>
        <taxon>Rubricoccaceae</taxon>
        <taxon>Rubricoccus</taxon>
    </lineage>
</organism>
<accession>A0A259TUT8</accession>
<sequence>MGSVTPSPLVPPRRLRSLAALALGALLAVAGGHALWTEGARVLRAQELAAWPTVPGEVIYSGVGRRAPLRQRHLGLWPLGSLEHRAVVRYRYAVGGTPYLSDQISPGSARGYRSAARAREVAARYAAGRAVQVRFDPARPGTAVLHAGNRVSLWRLGVGGLALLGGLANAWRAWRRLAPGAHPEAGARG</sequence>
<dbReference type="AlphaFoldDB" id="A0A259TUT8"/>
<protein>
    <recommendedName>
        <fullName evidence="1">DUF3592 domain-containing protein</fullName>
    </recommendedName>
</protein>
<dbReference type="EMBL" id="MQWB01000001">
    <property type="protein sequence ID" value="OZC01532.1"/>
    <property type="molecule type" value="Genomic_DNA"/>
</dbReference>
<keyword evidence="3" id="KW-1185">Reference proteome</keyword>